<proteinExistence type="predicted"/>
<evidence type="ECO:0000313" key="3">
    <source>
        <dbReference type="Proteomes" id="UP000250179"/>
    </source>
</evidence>
<dbReference type="NCBIfam" id="TIGR00318">
    <property type="entry name" value="cyaB"/>
    <property type="match status" value="1"/>
</dbReference>
<dbReference type="AlphaFoldDB" id="A0A2Z2MA74"/>
<dbReference type="Proteomes" id="UP000250179">
    <property type="component" value="Chromosome"/>
</dbReference>
<dbReference type="PANTHER" id="PTHR21028">
    <property type="entry name" value="SI:CH211-156B7.4"/>
    <property type="match status" value="1"/>
</dbReference>
<feature type="domain" description="CYTH" evidence="1">
    <location>
        <begin position="1"/>
        <end position="175"/>
    </location>
</feature>
<name>A0A2Z2MA74_THEPR</name>
<gene>
    <name evidence="2" type="ORF">A3L09_08375</name>
</gene>
<keyword evidence="3" id="KW-1185">Reference proteome</keyword>
<dbReference type="InterPro" id="IPR033469">
    <property type="entry name" value="CYTH-like_dom_sf"/>
</dbReference>
<dbReference type="CDD" id="cd07890">
    <property type="entry name" value="CYTH-like_AC_IV-like"/>
    <property type="match status" value="1"/>
</dbReference>
<evidence type="ECO:0000313" key="2">
    <source>
        <dbReference type="EMBL" id="ASJ03267.1"/>
    </source>
</evidence>
<dbReference type="PROSITE" id="PS51707">
    <property type="entry name" value="CYTH"/>
    <property type="match status" value="1"/>
</dbReference>
<dbReference type="InterPro" id="IPR008173">
    <property type="entry name" value="Adenylyl_cyclase_CyaB"/>
</dbReference>
<dbReference type="SMART" id="SM01118">
    <property type="entry name" value="CYTH"/>
    <property type="match status" value="1"/>
</dbReference>
<dbReference type="GeneID" id="33320426"/>
<dbReference type="PANTHER" id="PTHR21028:SF2">
    <property type="entry name" value="CYTH DOMAIN-CONTAINING PROTEIN"/>
    <property type="match status" value="1"/>
</dbReference>
<protein>
    <submittedName>
        <fullName evidence="2">Adenylate cyclase</fullName>
    </submittedName>
</protein>
<dbReference type="EMBL" id="CP014862">
    <property type="protein sequence ID" value="ASJ03267.1"/>
    <property type="molecule type" value="Genomic_DNA"/>
</dbReference>
<dbReference type="SUPFAM" id="SSF55154">
    <property type="entry name" value="CYTH-like phosphatases"/>
    <property type="match status" value="1"/>
</dbReference>
<dbReference type="OrthoDB" id="46040at2157"/>
<evidence type="ECO:0000259" key="1">
    <source>
        <dbReference type="PROSITE" id="PS51707"/>
    </source>
</evidence>
<sequence length="189" mass="22470">MIEVELKGYANDEIFERVRREFTLVRKEYHEDTYYQHPCRDFSKTDEALRIRLRRFNGHFEAFMTYKGPKLNEESKTREEIEVPLTDPDEHARILEKLGFLEVLTVHKVREKYYVEKGVVITLDEVEDLGKFIEIEALVEEGEEIEGKVKYLKSILERLGVREFERRSYLELILERAGHGEAGRTLRDS</sequence>
<dbReference type="Gene3D" id="2.40.320.10">
    <property type="entry name" value="Hypothetical Protein Pfu-838710-001"/>
    <property type="match status" value="1"/>
</dbReference>
<accession>A0A2Z2MA74</accession>
<reference evidence="2 3" key="1">
    <citation type="submission" date="2016-03" db="EMBL/GenBank/DDBJ databases">
        <title>Complete genome sequence of Thermococcus profundus strain DT5432.</title>
        <authorList>
            <person name="Oger P.M."/>
        </authorList>
    </citation>
    <scope>NUCLEOTIDE SEQUENCE [LARGE SCALE GENOMIC DNA]</scope>
    <source>
        <strain evidence="2 3">DT 5432</strain>
    </source>
</reference>
<dbReference type="Pfam" id="PF01928">
    <property type="entry name" value="CYTH"/>
    <property type="match status" value="1"/>
</dbReference>
<dbReference type="KEGG" id="tprf:A3L09_08375"/>
<organism evidence="2 3">
    <name type="scientific">Thermococcus profundus</name>
    <dbReference type="NCBI Taxonomy" id="49899"/>
    <lineage>
        <taxon>Archaea</taxon>
        <taxon>Methanobacteriati</taxon>
        <taxon>Methanobacteriota</taxon>
        <taxon>Thermococci</taxon>
        <taxon>Thermococcales</taxon>
        <taxon>Thermococcaceae</taxon>
        <taxon>Thermococcus</taxon>
    </lineage>
</organism>
<dbReference type="RefSeq" id="WP_088858525.1">
    <property type="nucleotide sequence ID" value="NZ_CP014862.1"/>
</dbReference>
<dbReference type="InterPro" id="IPR023577">
    <property type="entry name" value="CYTH_domain"/>
</dbReference>